<dbReference type="PROSITE" id="PS51257">
    <property type="entry name" value="PROKAR_LIPOPROTEIN"/>
    <property type="match status" value="1"/>
</dbReference>
<evidence type="ECO:0000256" key="2">
    <source>
        <dbReference type="SAM" id="SignalP"/>
    </source>
</evidence>
<keyword evidence="2" id="KW-0732">Signal</keyword>
<evidence type="ECO:0000313" key="4">
    <source>
        <dbReference type="Proteomes" id="UP000680815"/>
    </source>
</evidence>
<dbReference type="EMBL" id="JAGIYZ010000018">
    <property type="protein sequence ID" value="MBP0465686.1"/>
    <property type="molecule type" value="Genomic_DNA"/>
</dbReference>
<dbReference type="Proteomes" id="UP000680815">
    <property type="component" value="Unassembled WGS sequence"/>
</dbReference>
<gene>
    <name evidence="3" type="ORF">J5Y09_17295</name>
</gene>
<feature type="compositionally biased region" description="Basic and acidic residues" evidence="1">
    <location>
        <begin position="123"/>
        <end position="138"/>
    </location>
</feature>
<organism evidence="3 4">
    <name type="scientific">Roseomonas nitratireducens</name>
    <dbReference type="NCBI Taxonomy" id="2820810"/>
    <lineage>
        <taxon>Bacteria</taxon>
        <taxon>Pseudomonadati</taxon>
        <taxon>Pseudomonadota</taxon>
        <taxon>Alphaproteobacteria</taxon>
        <taxon>Acetobacterales</taxon>
        <taxon>Roseomonadaceae</taxon>
        <taxon>Roseomonas</taxon>
    </lineage>
</organism>
<feature type="signal peptide" evidence="2">
    <location>
        <begin position="1"/>
        <end position="30"/>
    </location>
</feature>
<feature type="region of interest" description="Disordered" evidence="1">
    <location>
        <begin position="32"/>
        <end position="138"/>
    </location>
</feature>
<sequence length="138" mass="14080">MPDDEKPQRLKRRALVLKVVAVGATAPALAGCVVVPGPSAGPSYAPRPVRTGLTDADPSDGPGQGRGSYSGNRVRTGYTDADPGDGPGYGRGVRSNRVRTGYTDADPGDGPGYGRGGGGYRRSVTDSDPRDAPGRGRG</sequence>
<evidence type="ECO:0000313" key="3">
    <source>
        <dbReference type="EMBL" id="MBP0465686.1"/>
    </source>
</evidence>
<comment type="caution">
    <text evidence="3">The sequence shown here is derived from an EMBL/GenBank/DDBJ whole genome shotgun (WGS) entry which is preliminary data.</text>
</comment>
<dbReference type="RefSeq" id="WP_209353075.1">
    <property type="nucleotide sequence ID" value="NZ_JAGIYZ010000018.1"/>
</dbReference>
<protein>
    <recommendedName>
        <fullName evidence="5">Translation initiation factor IF-2</fullName>
    </recommendedName>
</protein>
<feature type="compositionally biased region" description="Gly residues" evidence="1">
    <location>
        <begin position="109"/>
        <end position="120"/>
    </location>
</feature>
<evidence type="ECO:0008006" key="5">
    <source>
        <dbReference type="Google" id="ProtNLM"/>
    </source>
</evidence>
<name>A0ABS4AY67_9PROT</name>
<accession>A0ABS4AY67</accession>
<reference evidence="3 4" key="1">
    <citation type="submission" date="2021-03" db="EMBL/GenBank/DDBJ databases">
        <authorList>
            <person name="So Y."/>
        </authorList>
    </citation>
    <scope>NUCLEOTIDE SEQUENCE [LARGE SCALE GENOMIC DNA]</scope>
    <source>
        <strain evidence="3 4">PWR1</strain>
    </source>
</reference>
<feature type="chain" id="PRO_5045599382" description="Translation initiation factor IF-2" evidence="2">
    <location>
        <begin position="31"/>
        <end position="138"/>
    </location>
</feature>
<keyword evidence="4" id="KW-1185">Reference proteome</keyword>
<proteinExistence type="predicted"/>
<evidence type="ECO:0000256" key="1">
    <source>
        <dbReference type="SAM" id="MobiDB-lite"/>
    </source>
</evidence>